<accession>A0ABS8WYG5</accession>
<evidence type="ECO:0000313" key="1">
    <source>
        <dbReference type="EMBL" id="MCE3216337.1"/>
    </source>
</evidence>
<organism evidence="1 2">
    <name type="scientific">Datura stramonium</name>
    <name type="common">Jimsonweed</name>
    <name type="synonym">Common thornapple</name>
    <dbReference type="NCBI Taxonomy" id="4076"/>
    <lineage>
        <taxon>Eukaryota</taxon>
        <taxon>Viridiplantae</taxon>
        <taxon>Streptophyta</taxon>
        <taxon>Embryophyta</taxon>
        <taxon>Tracheophyta</taxon>
        <taxon>Spermatophyta</taxon>
        <taxon>Magnoliopsida</taxon>
        <taxon>eudicotyledons</taxon>
        <taxon>Gunneridae</taxon>
        <taxon>Pentapetalae</taxon>
        <taxon>asterids</taxon>
        <taxon>lamiids</taxon>
        <taxon>Solanales</taxon>
        <taxon>Solanaceae</taxon>
        <taxon>Solanoideae</taxon>
        <taxon>Datureae</taxon>
        <taxon>Datura</taxon>
    </lineage>
</organism>
<feature type="non-terminal residue" evidence="1">
    <location>
        <position position="60"/>
    </location>
</feature>
<dbReference type="Proteomes" id="UP000823775">
    <property type="component" value="Unassembled WGS sequence"/>
</dbReference>
<proteinExistence type="predicted"/>
<sequence length="60" mass="6759">MPKERSNQVKIGDQIIDFAPISLNRLLGTPHVDPQPFINIVKIPPYRDIRHNLCGPNSIA</sequence>
<evidence type="ECO:0000313" key="2">
    <source>
        <dbReference type="Proteomes" id="UP000823775"/>
    </source>
</evidence>
<protein>
    <submittedName>
        <fullName evidence="1">Uncharacterized protein</fullName>
    </submittedName>
</protein>
<dbReference type="EMBL" id="JACEIK010013061">
    <property type="protein sequence ID" value="MCE3216337.1"/>
    <property type="molecule type" value="Genomic_DNA"/>
</dbReference>
<comment type="caution">
    <text evidence="1">The sequence shown here is derived from an EMBL/GenBank/DDBJ whole genome shotgun (WGS) entry which is preliminary data.</text>
</comment>
<gene>
    <name evidence="1" type="ORF">HAX54_006157</name>
</gene>
<reference evidence="1 2" key="1">
    <citation type="journal article" date="2021" name="BMC Genomics">
        <title>Datura genome reveals duplications of psychoactive alkaloid biosynthetic genes and high mutation rate following tissue culture.</title>
        <authorList>
            <person name="Rajewski A."/>
            <person name="Carter-House D."/>
            <person name="Stajich J."/>
            <person name="Litt A."/>
        </authorList>
    </citation>
    <scope>NUCLEOTIDE SEQUENCE [LARGE SCALE GENOMIC DNA]</scope>
    <source>
        <strain evidence="1">AR-01</strain>
    </source>
</reference>
<name>A0ABS8WYG5_DATST</name>
<keyword evidence="2" id="KW-1185">Reference proteome</keyword>